<dbReference type="Gene3D" id="3.30.470.20">
    <property type="entry name" value="ATP-grasp fold, B domain"/>
    <property type="match status" value="1"/>
</dbReference>
<accession>A0A0N4VDQ4</accession>
<dbReference type="WBParaSite" id="EVEC_0000874701-mRNA-1">
    <property type="protein sequence ID" value="EVEC_0000874701-mRNA-1"/>
    <property type="gene ID" value="EVEC_0000874701"/>
</dbReference>
<evidence type="ECO:0000313" key="4">
    <source>
        <dbReference type="Proteomes" id="UP000274131"/>
    </source>
</evidence>
<dbReference type="Pfam" id="PF25556">
    <property type="entry name" value="SET_TTL"/>
    <property type="match status" value="2"/>
</dbReference>
<dbReference type="GO" id="GO:0005737">
    <property type="term" value="C:cytoplasm"/>
    <property type="evidence" value="ECO:0007669"/>
    <property type="project" value="TreeGrafter"/>
</dbReference>
<feature type="domain" description="Tubulin--tyrosine ligase-like protein 12 SET-like" evidence="2">
    <location>
        <begin position="72"/>
        <end position="119"/>
    </location>
</feature>
<organism evidence="5">
    <name type="scientific">Enterobius vermicularis</name>
    <name type="common">Human pinworm</name>
    <dbReference type="NCBI Taxonomy" id="51028"/>
    <lineage>
        <taxon>Eukaryota</taxon>
        <taxon>Metazoa</taxon>
        <taxon>Ecdysozoa</taxon>
        <taxon>Nematoda</taxon>
        <taxon>Chromadorea</taxon>
        <taxon>Rhabditida</taxon>
        <taxon>Spirurina</taxon>
        <taxon>Oxyuridomorpha</taxon>
        <taxon>Oxyuroidea</taxon>
        <taxon>Oxyuridae</taxon>
        <taxon>Enterobius</taxon>
    </lineage>
</organism>
<evidence type="ECO:0000259" key="2">
    <source>
        <dbReference type="Pfam" id="PF25556"/>
    </source>
</evidence>
<evidence type="ECO:0000313" key="5">
    <source>
        <dbReference type="WBParaSite" id="EVEC_0000874701-mRNA-1"/>
    </source>
</evidence>
<dbReference type="OrthoDB" id="60477at2759"/>
<dbReference type="Pfam" id="PF03133">
    <property type="entry name" value="TTL"/>
    <property type="match status" value="1"/>
</dbReference>
<evidence type="ECO:0000256" key="1">
    <source>
        <dbReference type="ARBA" id="ARBA00006820"/>
    </source>
</evidence>
<dbReference type="InterPro" id="IPR057954">
    <property type="entry name" value="SET_TTL12"/>
</dbReference>
<name>A0A0N4VDQ4_ENTVE</name>
<sequence>MGPFPPTSDATGDPYEEFELQHADQLVAAAVPPKYWNSIYEKLKNEVFDAGSYFQILSEETEDGNHYSVVALKDVDADDPNSIFLIDHAWTFRPQIARQHLREIPGLLERVCAVFDVDLVSIMIRNFQHSHSDTTLKAKLMFDEESNTKVGDTMEEAAKRLNASSSCSRLNSDAFTETLGVVSSPLYGSLYKSREECISDALDRMWKYIQTYTIRYVKKEPQESDMPVWYMPDEFGVRIGHSDEPNFRMLPMFYHPQQSAYSLLFPVKNIKAGEVVTRDYVDSPVMRNNPSWRSILLHPWVPIDLKDEKPHHVFQSDEFFMDGRIPDILPESEAKMSRSVLPDGVVKIFADDDQFIDRLKKIKIQKVSRLEDADVVWWRAHFHDYKLLAECNPNAFVNQFPSEAVLTVKDLLAATIQSSYSNEQMNEETMQWPPPWGLDNTWIVKPWNLARGLDMHVTNNLSYIIRLVESGPKIACKYIHRPLLFLRPDNGNLVKFDLRYIVLVTGLKPLNLLLYNKFWIRFAINEFNLHELDDRETHFTVFNYDYKSKILQMKCEDFIMQLEKQYPALKWTEIQKQINTAIREALESVTSGKSPRSLVPNPQSRAMYGIDIMLKWNSDNEETRKLEVSFIEANFMPDCDRACSYYDTFADSVFSALFMGVADPNEYTKI</sequence>
<dbReference type="Proteomes" id="UP000274131">
    <property type="component" value="Unassembled WGS sequence"/>
</dbReference>
<protein>
    <submittedName>
        <fullName evidence="5">Tubulin--tyrosine ligase-like protein 12</fullName>
    </submittedName>
</protein>
<dbReference type="AlphaFoldDB" id="A0A0N4VDQ4"/>
<reference evidence="3 4" key="2">
    <citation type="submission" date="2018-10" db="EMBL/GenBank/DDBJ databases">
        <authorList>
            <consortium name="Pathogen Informatics"/>
        </authorList>
    </citation>
    <scope>NUCLEOTIDE SEQUENCE [LARGE SCALE GENOMIC DNA]</scope>
</reference>
<dbReference type="PANTHER" id="PTHR46088:SF1">
    <property type="entry name" value="TUBULIN--TYROSINE LIGASE-LIKE PROTEIN 12"/>
    <property type="match status" value="1"/>
</dbReference>
<dbReference type="PANTHER" id="PTHR46088">
    <property type="entry name" value="TUBULIN--TYROSINE LIGASE-LIKE PROTEIN 12"/>
    <property type="match status" value="1"/>
</dbReference>
<reference evidence="5" key="1">
    <citation type="submission" date="2017-02" db="UniProtKB">
        <authorList>
            <consortium name="WormBaseParasite"/>
        </authorList>
    </citation>
    <scope>IDENTIFICATION</scope>
</reference>
<dbReference type="GO" id="GO:0019098">
    <property type="term" value="P:reproductive behavior"/>
    <property type="evidence" value="ECO:0007669"/>
    <property type="project" value="UniProtKB-ARBA"/>
</dbReference>
<comment type="similarity">
    <text evidence="1">Belongs to the tubulin--tyrosine ligase family.</text>
</comment>
<gene>
    <name evidence="3" type="ORF">EVEC_LOCUS8231</name>
</gene>
<dbReference type="EMBL" id="UXUI01009325">
    <property type="protein sequence ID" value="VDD93480.1"/>
    <property type="molecule type" value="Genomic_DNA"/>
</dbReference>
<dbReference type="STRING" id="51028.A0A0N4VDQ4"/>
<evidence type="ECO:0000313" key="3">
    <source>
        <dbReference type="EMBL" id="VDD93480.1"/>
    </source>
</evidence>
<keyword evidence="4" id="KW-1185">Reference proteome</keyword>
<feature type="domain" description="Tubulin--tyrosine ligase-like protein 12 SET-like" evidence="2">
    <location>
        <begin position="194"/>
        <end position="303"/>
    </location>
</feature>
<dbReference type="InterPro" id="IPR004344">
    <property type="entry name" value="TTL/TTLL_fam"/>
</dbReference>
<proteinExistence type="inferred from homology"/>
<dbReference type="PROSITE" id="PS51221">
    <property type="entry name" value="TTL"/>
    <property type="match status" value="1"/>
</dbReference>
<dbReference type="InterPro" id="IPR027749">
    <property type="entry name" value="TTLL12"/>
</dbReference>